<dbReference type="InterPro" id="IPR019639">
    <property type="entry name" value="DUF2505"/>
</dbReference>
<dbReference type="Proteomes" id="UP000616839">
    <property type="component" value="Unassembled WGS sequence"/>
</dbReference>
<protein>
    <submittedName>
        <fullName evidence="1">DUF2505 domain-containing protein</fullName>
    </submittedName>
</protein>
<proteinExistence type="predicted"/>
<keyword evidence="2" id="KW-1185">Reference proteome</keyword>
<accession>A0A927Q0C2</accession>
<evidence type="ECO:0000313" key="2">
    <source>
        <dbReference type="Proteomes" id="UP000616839"/>
    </source>
</evidence>
<organism evidence="1 2">
    <name type="scientific">Nocardioides donggukensis</name>
    <dbReference type="NCBI Taxonomy" id="2774019"/>
    <lineage>
        <taxon>Bacteria</taxon>
        <taxon>Bacillati</taxon>
        <taxon>Actinomycetota</taxon>
        <taxon>Actinomycetes</taxon>
        <taxon>Propionibacteriales</taxon>
        <taxon>Nocardioidaceae</taxon>
        <taxon>Nocardioides</taxon>
    </lineage>
</organism>
<dbReference type="EMBL" id="JACYXZ010000001">
    <property type="protein sequence ID" value="MBD8868742.1"/>
    <property type="molecule type" value="Genomic_DNA"/>
</dbReference>
<name>A0A927Q0C2_9ACTN</name>
<dbReference type="AlphaFoldDB" id="A0A927Q0C2"/>
<comment type="caution">
    <text evidence="1">The sequence shown here is derived from an EMBL/GenBank/DDBJ whole genome shotgun (WGS) entry which is preliminary data.</text>
</comment>
<dbReference type="RefSeq" id="WP_192140617.1">
    <property type="nucleotide sequence ID" value="NZ_JACYXZ010000001.1"/>
</dbReference>
<sequence length="161" mass="17474">MKRLDTEVVYPDATVDRVAAMLADPGFRESVLDRQGVLRRSVTVEPDGAGRTVVLDYAHGVDRVPSFAKRFVGEEIPIRQVESWATESGADIHTTIPGKPGDITGTATLEQRGSDVVQQVRLEITVKLPLVGGKVEDLVAGLLDKALRTENSVGRTWLAAR</sequence>
<reference evidence="1" key="1">
    <citation type="submission" date="2020-09" db="EMBL/GenBank/DDBJ databases">
        <title>Nocardioides sp. strain MJB4 16S ribosomal RNA gene Genome sequencing and assembly.</title>
        <authorList>
            <person name="Kim I."/>
        </authorList>
    </citation>
    <scope>NUCLEOTIDE SEQUENCE</scope>
    <source>
        <strain evidence="1">MJB4</strain>
    </source>
</reference>
<evidence type="ECO:0000313" key="1">
    <source>
        <dbReference type="EMBL" id="MBD8868742.1"/>
    </source>
</evidence>
<dbReference type="Pfam" id="PF10698">
    <property type="entry name" value="DUF2505"/>
    <property type="match status" value="1"/>
</dbReference>
<gene>
    <name evidence="1" type="ORF">IE331_03795</name>
</gene>